<gene>
    <name evidence="1" type="ORF">NP589_01800</name>
</gene>
<dbReference type="RefSeq" id="WP_256605416.1">
    <property type="nucleotide sequence ID" value="NZ_JANIBL010000003.1"/>
</dbReference>
<protein>
    <recommendedName>
        <fullName evidence="3">DUF1515 domain-containing protein</fullName>
    </recommendedName>
</protein>
<name>A0ABT1TMY7_9GAMM</name>
<dbReference type="EMBL" id="JANIBL010000003">
    <property type="protein sequence ID" value="MCQ8116139.1"/>
    <property type="molecule type" value="Genomic_DNA"/>
</dbReference>
<dbReference type="Proteomes" id="UP001524570">
    <property type="component" value="Unassembled WGS sequence"/>
</dbReference>
<evidence type="ECO:0000313" key="2">
    <source>
        <dbReference type="Proteomes" id="UP001524570"/>
    </source>
</evidence>
<evidence type="ECO:0008006" key="3">
    <source>
        <dbReference type="Google" id="ProtNLM"/>
    </source>
</evidence>
<sequence>MSDPNNEAALAQQIGHLTGEIRAMHAAVLASIEHLREDMRRVETSSNARIDRLEDKMTDRLDAVETKIGDLQSEDKRIIEKVAKIGALGGSAGGALVAGMVEILKRMN</sequence>
<proteinExistence type="predicted"/>
<comment type="caution">
    <text evidence="1">The sequence shown here is derived from an EMBL/GenBank/DDBJ whole genome shotgun (WGS) entry which is preliminary data.</text>
</comment>
<organism evidence="1 2">
    <name type="scientific">Methylomonas rosea</name>
    <dbReference type="NCBI Taxonomy" id="2952227"/>
    <lineage>
        <taxon>Bacteria</taxon>
        <taxon>Pseudomonadati</taxon>
        <taxon>Pseudomonadota</taxon>
        <taxon>Gammaproteobacteria</taxon>
        <taxon>Methylococcales</taxon>
        <taxon>Methylococcaceae</taxon>
        <taxon>Methylomonas</taxon>
    </lineage>
</organism>
<accession>A0ABT1TMY7</accession>
<reference evidence="1 2" key="1">
    <citation type="submission" date="2022-07" db="EMBL/GenBank/DDBJ databases">
        <title>Methylomonas rivi sp. nov., Methylomonas rosea sp. nov., Methylomonas aureus sp. nov. and Methylomonas subterranea sp. nov., four novel methanotrophs isolated from a freshwater creek and the deep terrestrial subsurface.</title>
        <authorList>
            <person name="Abin C."/>
            <person name="Sankaranarayanan K."/>
            <person name="Garner C."/>
            <person name="Sindelar R."/>
            <person name="Kotary K."/>
            <person name="Garner R."/>
            <person name="Barclay S."/>
            <person name="Lawson P."/>
            <person name="Krumholz L."/>
        </authorList>
    </citation>
    <scope>NUCLEOTIDE SEQUENCE [LARGE SCALE GENOMIC DNA]</scope>
    <source>
        <strain evidence="1 2">WSC-7</strain>
    </source>
</reference>
<keyword evidence="2" id="KW-1185">Reference proteome</keyword>
<evidence type="ECO:0000313" key="1">
    <source>
        <dbReference type="EMBL" id="MCQ8116139.1"/>
    </source>
</evidence>